<evidence type="ECO:0000256" key="1">
    <source>
        <dbReference type="SAM" id="SignalP"/>
    </source>
</evidence>
<dbReference type="InterPro" id="IPR011009">
    <property type="entry name" value="Kinase-like_dom_sf"/>
</dbReference>
<protein>
    <submittedName>
        <fullName evidence="2">APH domain-containing protein</fullName>
    </submittedName>
</protein>
<name>A0A8H6SSN1_MYCCL</name>
<proteinExistence type="predicted"/>
<gene>
    <name evidence="2" type="ORF">HMN09_00786400</name>
</gene>
<keyword evidence="3" id="KW-1185">Reference proteome</keyword>
<feature type="signal peptide" evidence="1">
    <location>
        <begin position="1"/>
        <end position="20"/>
    </location>
</feature>
<organism evidence="2 3">
    <name type="scientific">Mycena chlorophos</name>
    <name type="common">Agaric fungus</name>
    <name type="synonym">Agaricus chlorophos</name>
    <dbReference type="NCBI Taxonomy" id="658473"/>
    <lineage>
        <taxon>Eukaryota</taxon>
        <taxon>Fungi</taxon>
        <taxon>Dikarya</taxon>
        <taxon>Basidiomycota</taxon>
        <taxon>Agaricomycotina</taxon>
        <taxon>Agaricomycetes</taxon>
        <taxon>Agaricomycetidae</taxon>
        <taxon>Agaricales</taxon>
        <taxon>Marasmiineae</taxon>
        <taxon>Mycenaceae</taxon>
        <taxon>Mycena</taxon>
    </lineage>
</organism>
<reference evidence="2" key="1">
    <citation type="submission" date="2020-05" db="EMBL/GenBank/DDBJ databases">
        <title>Mycena genomes resolve the evolution of fungal bioluminescence.</title>
        <authorList>
            <person name="Tsai I.J."/>
        </authorList>
    </citation>
    <scope>NUCLEOTIDE SEQUENCE</scope>
    <source>
        <strain evidence="2">110903Hualien_Pintung</strain>
    </source>
</reference>
<sequence>MRFSFGLFIAAAFVAQDILAAPLGSINRREVPTKFLEKATAPSTLEITVEGHKFALKKSTSIQDGNNGIVYQDAEKDFAKTPLNAKGDLTTEAATTKAVHAVAGLLSGGQVKAFGTATNTGVGAETQWLITVAAQGSNLKSTKAFIAAKAAGKTECEALTKKASELAVAKAKAVFEATTTGGKGINHNDLNAGNIFYDDEVTKVETLIDWGSARKVASFPTTIANGQAAHAFNGFC</sequence>
<dbReference type="Proteomes" id="UP000613580">
    <property type="component" value="Unassembled WGS sequence"/>
</dbReference>
<evidence type="ECO:0000313" key="3">
    <source>
        <dbReference type="Proteomes" id="UP000613580"/>
    </source>
</evidence>
<dbReference type="OrthoDB" id="3049995at2759"/>
<dbReference type="AlphaFoldDB" id="A0A8H6SSN1"/>
<evidence type="ECO:0000313" key="2">
    <source>
        <dbReference type="EMBL" id="KAF7305345.1"/>
    </source>
</evidence>
<dbReference type="EMBL" id="JACAZE010000010">
    <property type="protein sequence ID" value="KAF7305345.1"/>
    <property type="molecule type" value="Genomic_DNA"/>
</dbReference>
<feature type="chain" id="PRO_5034979509" evidence="1">
    <location>
        <begin position="21"/>
        <end position="236"/>
    </location>
</feature>
<dbReference type="SUPFAM" id="SSF56112">
    <property type="entry name" value="Protein kinase-like (PK-like)"/>
    <property type="match status" value="1"/>
</dbReference>
<comment type="caution">
    <text evidence="2">The sequence shown here is derived from an EMBL/GenBank/DDBJ whole genome shotgun (WGS) entry which is preliminary data.</text>
</comment>
<accession>A0A8H6SSN1</accession>
<keyword evidence="1" id="KW-0732">Signal</keyword>